<protein>
    <submittedName>
        <fullName evidence="1">Uncharacterized protein</fullName>
    </submittedName>
</protein>
<reference evidence="1 2" key="1">
    <citation type="journal article" date="2018" name="Front. Plant Sci.">
        <title>Red Clover (Trifolium pratense) and Zigzag Clover (T. medium) - A Picture of Genomic Similarities and Differences.</title>
        <authorList>
            <person name="Dluhosova J."/>
            <person name="Istvanek J."/>
            <person name="Nedelnik J."/>
            <person name="Repkova J."/>
        </authorList>
    </citation>
    <scope>NUCLEOTIDE SEQUENCE [LARGE SCALE GENOMIC DNA]</scope>
    <source>
        <strain evidence="2">cv. 10/8</strain>
        <tissue evidence="1">Leaf</tissue>
    </source>
</reference>
<accession>A0A392Q912</accession>
<proteinExistence type="predicted"/>
<name>A0A392Q912_9FABA</name>
<keyword evidence="2" id="KW-1185">Reference proteome</keyword>
<evidence type="ECO:0000313" key="1">
    <source>
        <dbReference type="EMBL" id="MCI20220.1"/>
    </source>
</evidence>
<feature type="non-terminal residue" evidence="1">
    <location>
        <position position="68"/>
    </location>
</feature>
<dbReference type="EMBL" id="LXQA010118796">
    <property type="protein sequence ID" value="MCI20220.1"/>
    <property type="molecule type" value="Genomic_DNA"/>
</dbReference>
<evidence type="ECO:0000313" key="2">
    <source>
        <dbReference type="Proteomes" id="UP000265520"/>
    </source>
</evidence>
<organism evidence="1 2">
    <name type="scientific">Trifolium medium</name>
    <dbReference type="NCBI Taxonomy" id="97028"/>
    <lineage>
        <taxon>Eukaryota</taxon>
        <taxon>Viridiplantae</taxon>
        <taxon>Streptophyta</taxon>
        <taxon>Embryophyta</taxon>
        <taxon>Tracheophyta</taxon>
        <taxon>Spermatophyta</taxon>
        <taxon>Magnoliopsida</taxon>
        <taxon>eudicotyledons</taxon>
        <taxon>Gunneridae</taxon>
        <taxon>Pentapetalae</taxon>
        <taxon>rosids</taxon>
        <taxon>fabids</taxon>
        <taxon>Fabales</taxon>
        <taxon>Fabaceae</taxon>
        <taxon>Papilionoideae</taxon>
        <taxon>50 kb inversion clade</taxon>
        <taxon>NPAAA clade</taxon>
        <taxon>Hologalegina</taxon>
        <taxon>IRL clade</taxon>
        <taxon>Trifolieae</taxon>
        <taxon>Trifolium</taxon>
    </lineage>
</organism>
<dbReference type="AlphaFoldDB" id="A0A392Q912"/>
<comment type="caution">
    <text evidence="1">The sequence shown here is derived from an EMBL/GenBank/DDBJ whole genome shotgun (WGS) entry which is preliminary data.</text>
</comment>
<sequence>MIPMVRFETVTVVIGFRYGASRWRRYLQVTSALQRLRGDGYNRLCQLATVVIRSNNDRRDESNGPMSV</sequence>
<dbReference type="Proteomes" id="UP000265520">
    <property type="component" value="Unassembled WGS sequence"/>
</dbReference>